<accession>A1JR76</accession>
<evidence type="ECO:0000313" key="2">
    <source>
        <dbReference type="Proteomes" id="UP000000642"/>
    </source>
</evidence>
<evidence type="ECO:0000313" key="1">
    <source>
        <dbReference type="EMBL" id="CAL12408.1"/>
    </source>
</evidence>
<dbReference type="KEGG" id="yen:YE2353"/>
<protein>
    <submittedName>
        <fullName evidence="1">Hypothetical phage protein</fullName>
    </submittedName>
</protein>
<dbReference type="EMBL" id="AM286415">
    <property type="protein sequence ID" value="CAL12408.1"/>
    <property type="molecule type" value="Genomic_DNA"/>
</dbReference>
<dbReference type="AlphaFoldDB" id="A1JR76"/>
<dbReference type="eggNOG" id="ENOG5033E2G">
    <property type="taxonomic scope" value="Bacteria"/>
</dbReference>
<name>A1JR76_YERE8</name>
<dbReference type="Proteomes" id="UP000000642">
    <property type="component" value="Chromosome"/>
</dbReference>
<dbReference type="OrthoDB" id="6507196at2"/>
<sequence length="136" mass="15403">MKTIQKVSKERLAQMLPGALLKLGNQIVTFDGCNTEPDYKNRPAEFVHYTDSQGVQRRFDIGTVIQSATEHLDAEACDYCGKLRLPEDLKKVSIQFYKHSELHTFCHEGNCVALYQSTVGRPRASVTVNRRASWAK</sequence>
<dbReference type="RefSeq" id="WP_011816503.1">
    <property type="nucleotide sequence ID" value="NC_008800.1"/>
</dbReference>
<gene>
    <name evidence="1" type="ordered locus">YE2353</name>
</gene>
<organism evidence="1 2">
    <name type="scientific">Yersinia enterocolitica serotype O:8 / biotype 1B (strain NCTC 13174 / 8081)</name>
    <dbReference type="NCBI Taxonomy" id="393305"/>
    <lineage>
        <taxon>Bacteria</taxon>
        <taxon>Pseudomonadati</taxon>
        <taxon>Pseudomonadota</taxon>
        <taxon>Gammaproteobacteria</taxon>
        <taxon>Enterobacterales</taxon>
        <taxon>Yersiniaceae</taxon>
        <taxon>Yersinia</taxon>
    </lineage>
</organism>
<dbReference type="HOGENOM" id="CLU_1925863_0_0_6"/>
<proteinExistence type="predicted"/>
<reference evidence="1 2" key="1">
    <citation type="journal article" date="2006" name="PLoS Genet.">
        <title>The complete genome sequence and comparative genome analysis of the high pathogenicity Yersinia enterocolitica strain 8081.</title>
        <authorList>
            <person name="Thomson N.R."/>
            <person name="Howard S."/>
            <person name="Wren B.W."/>
            <person name="Holden M.T.G."/>
            <person name="Crossman L."/>
            <person name="Challis G.L."/>
            <person name="Churcher C."/>
            <person name="Mungall K."/>
            <person name="Brooks K."/>
            <person name="Chillingworth T."/>
            <person name="Feltwell T."/>
            <person name="Abdellah Z."/>
            <person name="Hauser H."/>
            <person name="Jagels K."/>
            <person name="Maddison M."/>
            <person name="Moule S."/>
            <person name="Sanders M."/>
            <person name="Whitehead S."/>
            <person name="Quail M.A."/>
            <person name="Dougan G."/>
            <person name="Parkhill J."/>
            <person name="Prentice M.B."/>
        </authorList>
    </citation>
    <scope>NUCLEOTIDE SEQUENCE [LARGE SCALE GENOMIC DNA]</scope>
    <source>
        <strain evidence="2">NCTC 13174 / 8081</strain>
    </source>
</reference>